<protein>
    <submittedName>
        <fullName evidence="1">Uncharacterized protein</fullName>
    </submittedName>
</protein>
<dbReference type="Proteomes" id="UP000033551">
    <property type="component" value="Unassembled WGS sequence"/>
</dbReference>
<comment type="caution">
    <text evidence="1">The sequence shown here is derived from an EMBL/GenBank/DDBJ whole genome shotgun (WGS) entry which is preliminary data.</text>
</comment>
<accession>A0A0F4JVV8</accession>
<dbReference type="RefSeq" id="WP_045946428.1">
    <property type="nucleotide sequence ID" value="NZ_JZWV01000119.1"/>
</dbReference>
<dbReference type="EMBL" id="JZWV01000119">
    <property type="protein sequence ID" value="KJY37106.1"/>
    <property type="molecule type" value="Genomic_DNA"/>
</dbReference>
<proteinExistence type="predicted"/>
<dbReference type="AlphaFoldDB" id="A0A0F4JVV8"/>
<dbReference type="PATRIC" id="fig|68223.7.peg.3232"/>
<keyword evidence="2" id="KW-1185">Reference proteome</keyword>
<evidence type="ECO:0000313" key="2">
    <source>
        <dbReference type="Proteomes" id="UP000033551"/>
    </source>
</evidence>
<organism evidence="1 2">
    <name type="scientific">Streptomyces katrae</name>
    <dbReference type="NCBI Taxonomy" id="68223"/>
    <lineage>
        <taxon>Bacteria</taxon>
        <taxon>Bacillati</taxon>
        <taxon>Actinomycetota</taxon>
        <taxon>Actinomycetes</taxon>
        <taxon>Kitasatosporales</taxon>
        <taxon>Streptomycetaceae</taxon>
        <taxon>Streptomyces</taxon>
    </lineage>
</organism>
<evidence type="ECO:0000313" key="1">
    <source>
        <dbReference type="EMBL" id="KJY37106.1"/>
    </source>
</evidence>
<gene>
    <name evidence="1" type="ORF">VR44_06580</name>
</gene>
<sequence length="63" mass="6843">MSDTTALYTFLNALLGVRVSGGCTQCAATMVCTSKGYGHYFIQTTHQEGCPVYASESSPPYYY</sequence>
<reference evidence="1 2" key="1">
    <citation type="submission" date="2015-02" db="EMBL/GenBank/DDBJ databases">
        <authorList>
            <person name="Ju K.-S."/>
            <person name="Doroghazi J.R."/>
            <person name="Metcalf W."/>
        </authorList>
    </citation>
    <scope>NUCLEOTIDE SEQUENCE [LARGE SCALE GENOMIC DNA]</scope>
    <source>
        <strain evidence="1 2">NRRL ISP-5550</strain>
    </source>
</reference>
<name>A0A0F4JVV8_9ACTN</name>